<evidence type="ECO:0000313" key="3">
    <source>
        <dbReference type="Proteomes" id="UP000004410"/>
    </source>
</evidence>
<reference evidence="2 3" key="1">
    <citation type="submission" date="2007-04" db="EMBL/GenBank/DDBJ databases">
        <authorList>
            <person name="Fulton L."/>
            <person name="Clifton S."/>
            <person name="Fulton B."/>
            <person name="Xu J."/>
            <person name="Minx P."/>
            <person name="Pepin K.H."/>
            <person name="Johnson M."/>
            <person name="Thiruvilangam P."/>
            <person name="Bhonagiri V."/>
            <person name="Nash W.E."/>
            <person name="Mardis E.R."/>
            <person name="Wilson R.K."/>
        </authorList>
    </citation>
    <scope>NUCLEOTIDE SEQUENCE [LARGE SCALE GENOMIC DNA]</scope>
    <source>
        <strain evidence="2 3">ATCC 29149</strain>
    </source>
</reference>
<feature type="region of interest" description="Disordered" evidence="1">
    <location>
        <begin position="17"/>
        <end position="47"/>
    </location>
</feature>
<gene>
    <name evidence="2" type="ORF">RUMGNA_03220</name>
</gene>
<name>A7B6K7_MEDG7</name>
<dbReference type="AlphaFoldDB" id="A7B6K7"/>
<organism evidence="2 3">
    <name type="scientific">Mediterraneibacter gnavus (strain ATCC 29149 / DSM 114966 / JCM 6515 / VPI C7-9)</name>
    <name type="common">Ruminococcus gnavus</name>
    <dbReference type="NCBI Taxonomy" id="411470"/>
    <lineage>
        <taxon>Bacteria</taxon>
        <taxon>Bacillati</taxon>
        <taxon>Bacillota</taxon>
        <taxon>Clostridia</taxon>
        <taxon>Lachnospirales</taxon>
        <taxon>Lachnospiraceae</taxon>
        <taxon>Mediterraneibacter</taxon>
    </lineage>
</organism>
<dbReference type="eggNOG" id="ENOG5033B75">
    <property type="taxonomic scope" value="Bacteria"/>
</dbReference>
<evidence type="ECO:0000256" key="1">
    <source>
        <dbReference type="SAM" id="MobiDB-lite"/>
    </source>
</evidence>
<accession>A7B6K7</accession>
<evidence type="ECO:0000313" key="2">
    <source>
        <dbReference type="EMBL" id="EDN76540.1"/>
    </source>
</evidence>
<protein>
    <submittedName>
        <fullName evidence="2">Uncharacterized protein</fullName>
    </submittedName>
</protein>
<reference evidence="2 3" key="2">
    <citation type="submission" date="2007-06" db="EMBL/GenBank/DDBJ databases">
        <title>Draft genome sequence of Ruminococcus gnavus (ATCC 29149).</title>
        <authorList>
            <person name="Sudarsanam P."/>
            <person name="Ley R."/>
            <person name="Guruge J."/>
            <person name="Turnbaugh P.J."/>
            <person name="Mahowald M."/>
            <person name="Liep D."/>
            <person name="Gordon J."/>
        </authorList>
    </citation>
    <scope>NUCLEOTIDE SEQUENCE [LARGE SCALE GENOMIC DNA]</scope>
    <source>
        <strain evidence="2 3">ATCC 29149</strain>
    </source>
</reference>
<dbReference type="PaxDb" id="411470-RUMGNA_03220"/>
<comment type="caution">
    <text evidence="2">The sequence shown here is derived from an EMBL/GenBank/DDBJ whole genome shotgun (WGS) entry which is preliminary data.</text>
</comment>
<sequence length="47" mass="5518">MIRRFLNGETYLRRPQVSTAQSISCGREPGELKHLSSRRKRKQHVIP</sequence>
<dbReference type="Proteomes" id="UP000004410">
    <property type="component" value="Unassembled WGS sequence"/>
</dbReference>
<proteinExistence type="predicted"/>
<dbReference type="EMBL" id="AAYG02000028">
    <property type="protein sequence ID" value="EDN76540.1"/>
    <property type="molecule type" value="Genomic_DNA"/>
</dbReference>
<feature type="compositionally biased region" description="Basic residues" evidence="1">
    <location>
        <begin position="35"/>
        <end position="47"/>
    </location>
</feature>